<keyword evidence="2" id="KW-0853">WD repeat</keyword>
<gene>
    <name evidence="6" type="ORF">PHJA_002530300</name>
</gene>
<evidence type="ECO:0000256" key="5">
    <source>
        <dbReference type="SAM" id="MobiDB-lite"/>
    </source>
</evidence>
<dbReference type="FunFam" id="1.20.960.30:FF:000001">
    <property type="entry name" value="F-box-like/WD repeat-containing protein TBL1XR1"/>
    <property type="match status" value="1"/>
</dbReference>
<feature type="compositionally biased region" description="Basic residues" evidence="5">
    <location>
        <begin position="147"/>
        <end position="159"/>
    </location>
</feature>
<protein>
    <submittedName>
        <fullName evidence="6">F-box-like/WD repeat-containing protein tbl1xr1</fullName>
    </submittedName>
</protein>
<proteinExistence type="predicted"/>
<dbReference type="InterPro" id="IPR045183">
    <property type="entry name" value="Ebi-like"/>
</dbReference>
<evidence type="ECO:0000256" key="1">
    <source>
        <dbReference type="ARBA" id="ARBA00004123"/>
    </source>
</evidence>
<accession>A0A830D5T4</accession>
<dbReference type="PANTHER" id="PTHR22846:SF2">
    <property type="entry name" value="F-BOX-LIKE_WD REPEAT-CONTAINING PROTEIN EBI"/>
    <property type="match status" value="1"/>
</dbReference>
<dbReference type="Proteomes" id="UP000653305">
    <property type="component" value="Unassembled WGS sequence"/>
</dbReference>
<dbReference type="SMART" id="SM00667">
    <property type="entry name" value="LisH"/>
    <property type="match status" value="1"/>
</dbReference>
<keyword evidence="7" id="KW-1185">Reference proteome</keyword>
<dbReference type="EMBL" id="BMAC01000876">
    <property type="protein sequence ID" value="GFQ03865.1"/>
    <property type="molecule type" value="Genomic_DNA"/>
</dbReference>
<feature type="compositionally biased region" description="Basic and acidic residues" evidence="5">
    <location>
        <begin position="109"/>
        <end position="132"/>
    </location>
</feature>
<sequence length="159" mass="17966">MTSLSAAELNYIIYRYLQESGFTHSAFNFRFEAGINNLPIDGDSVPPAALVKLVQTGLQFKEMEANAENDADDEDFCFLPPMDLITKDVSELQKIVKGKMGIPSATGPKDLDKKGNEGTSSRVKDKARKVPEKQQQGVRIEESKDRVVRRRSERLRRKY</sequence>
<organism evidence="6 7">
    <name type="scientific">Phtheirospermum japonicum</name>
    <dbReference type="NCBI Taxonomy" id="374723"/>
    <lineage>
        <taxon>Eukaryota</taxon>
        <taxon>Viridiplantae</taxon>
        <taxon>Streptophyta</taxon>
        <taxon>Embryophyta</taxon>
        <taxon>Tracheophyta</taxon>
        <taxon>Spermatophyta</taxon>
        <taxon>Magnoliopsida</taxon>
        <taxon>eudicotyledons</taxon>
        <taxon>Gunneridae</taxon>
        <taxon>Pentapetalae</taxon>
        <taxon>asterids</taxon>
        <taxon>lamiids</taxon>
        <taxon>Lamiales</taxon>
        <taxon>Orobanchaceae</taxon>
        <taxon>Orobanchaceae incertae sedis</taxon>
        <taxon>Phtheirospermum</taxon>
    </lineage>
</organism>
<evidence type="ECO:0000313" key="6">
    <source>
        <dbReference type="EMBL" id="GFQ03865.1"/>
    </source>
</evidence>
<dbReference type="GO" id="GO:0006357">
    <property type="term" value="P:regulation of transcription by RNA polymerase II"/>
    <property type="evidence" value="ECO:0007669"/>
    <property type="project" value="TreeGrafter"/>
</dbReference>
<keyword evidence="4" id="KW-0539">Nucleus</keyword>
<dbReference type="Gene3D" id="1.20.960.30">
    <property type="match status" value="1"/>
</dbReference>
<dbReference type="Pfam" id="PF08513">
    <property type="entry name" value="LisH"/>
    <property type="match status" value="1"/>
</dbReference>
<keyword evidence="3" id="KW-0677">Repeat</keyword>
<evidence type="ECO:0000256" key="4">
    <source>
        <dbReference type="ARBA" id="ARBA00023242"/>
    </source>
</evidence>
<dbReference type="AlphaFoldDB" id="A0A830D5T4"/>
<evidence type="ECO:0000313" key="7">
    <source>
        <dbReference type="Proteomes" id="UP000653305"/>
    </source>
</evidence>
<evidence type="ECO:0000256" key="2">
    <source>
        <dbReference type="ARBA" id="ARBA00022574"/>
    </source>
</evidence>
<dbReference type="PROSITE" id="PS50896">
    <property type="entry name" value="LISH"/>
    <property type="match status" value="1"/>
</dbReference>
<comment type="subcellular location">
    <subcellularLocation>
        <location evidence="1">Nucleus</location>
    </subcellularLocation>
</comment>
<reference evidence="6" key="1">
    <citation type="submission" date="2020-07" db="EMBL/GenBank/DDBJ databases">
        <title>Ethylene signaling mediates host invasion by parasitic plants.</title>
        <authorList>
            <person name="Yoshida S."/>
        </authorList>
    </citation>
    <scope>NUCLEOTIDE SEQUENCE</scope>
    <source>
        <strain evidence="6">Okayama</strain>
    </source>
</reference>
<dbReference type="PANTHER" id="PTHR22846">
    <property type="entry name" value="WD40 REPEAT PROTEIN"/>
    <property type="match status" value="1"/>
</dbReference>
<dbReference type="GO" id="GO:0003714">
    <property type="term" value="F:transcription corepressor activity"/>
    <property type="evidence" value="ECO:0007669"/>
    <property type="project" value="InterPro"/>
</dbReference>
<name>A0A830D5T4_9LAMI</name>
<dbReference type="InterPro" id="IPR006594">
    <property type="entry name" value="LisH"/>
</dbReference>
<dbReference type="GO" id="GO:0000118">
    <property type="term" value="C:histone deacetylase complex"/>
    <property type="evidence" value="ECO:0007669"/>
    <property type="project" value="TreeGrafter"/>
</dbReference>
<feature type="region of interest" description="Disordered" evidence="5">
    <location>
        <begin position="98"/>
        <end position="159"/>
    </location>
</feature>
<comment type="caution">
    <text evidence="6">The sequence shown here is derived from an EMBL/GenBank/DDBJ whole genome shotgun (WGS) entry which is preliminary data.</text>
</comment>
<evidence type="ECO:0000256" key="3">
    <source>
        <dbReference type="ARBA" id="ARBA00022737"/>
    </source>
</evidence>
<dbReference type="OrthoDB" id="1367865at2759"/>